<reference evidence="2 3" key="1">
    <citation type="submission" date="2019-08" db="EMBL/GenBank/DDBJ databases">
        <title>Genome of Phaeodactylibacter luteus.</title>
        <authorList>
            <person name="Bowman J.P."/>
        </authorList>
    </citation>
    <scope>NUCLEOTIDE SEQUENCE [LARGE SCALE GENOMIC DNA]</scope>
    <source>
        <strain evidence="2 3">KCTC 42180</strain>
    </source>
</reference>
<keyword evidence="3" id="KW-1185">Reference proteome</keyword>
<organism evidence="2 3">
    <name type="scientific">Phaeodactylibacter luteus</name>
    <dbReference type="NCBI Taxonomy" id="1564516"/>
    <lineage>
        <taxon>Bacteria</taxon>
        <taxon>Pseudomonadati</taxon>
        <taxon>Bacteroidota</taxon>
        <taxon>Saprospiria</taxon>
        <taxon>Saprospirales</taxon>
        <taxon>Haliscomenobacteraceae</taxon>
        <taxon>Phaeodactylibacter</taxon>
    </lineage>
</organism>
<gene>
    <name evidence="2" type="ORF">FRY97_12100</name>
</gene>
<sequence length="156" mass="17980">MLRSLIKLGLFLVAGILVYNYFFGTPEEKAQSKEIFTNVRDLTRSAFDLLKAEKQKFDEGKYDEAVDKIGGLIDDLKGKAAQLEDNKELLDQIADLEQSQRRLTEQLRGEPAPEGYDEPQPARQLDSADKKQLEEDWETLVRKTERLMDDMERKAQ</sequence>
<feature type="compositionally biased region" description="Basic and acidic residues" evidence="1">
    <location>
        <begin position="126"/>
        <end position="136"/>
    </location>
</feature>
<proteinExistence type="predicted"/>
<name>A0A5C6RN54_9BACT</name>
<evidence type="ECO:0000256" key="1">
    <source>
        <dbReference type="SAM" id="MobiDB-lite"/>
    </source>
</evidence>
<accession>A0A5C6RN54</accession>
<dbReference type="RefSeq" id="WP_147167798.1">
    <property type="nucleotide sequence ID" value="NZ_VOOR01000023.1"/>
</dbReference>
<feature type="region of interest" description="Disordered" evidence="1">
    <location>
        <begin position="104"/>
        <end position="136"/>
    </location>
</feature>
<evidence type="ECO:0000313" key="3">
    <source>
        <dbReference type="Proteomes" id="UP000321580"/>
    </source>
</evidence>
<dbReference type="Proteomes" id="UP000321580">
    <property type="component" value="Unassembled WGS sequence"/>
</dbReference>
<dbReference type="AlphaFoldDB" id="A0A5C6RN54"/>
<dbReference type="OrthoDB" id="8547472at2"/>
<dbReference type="EMBL" id="VOOR01000023">
    <property type="protein sequence ID" value="TXB62812.1"/>
    <property type="molecule type" value="Genomic_DNA"/>
</dbReference>
<comment type="caution">
    <text evidence="2">The sequence shown here is derived from an EMBL/GenBank/DDBJ whole genome shotgun (WGS) entry which is preliminary data.</text>
</comment>
<evidence type="ECO:0000313" key="2">
    <source>
        <dbReference type="EMBL" id="TXB62812.1"/>
    </source>
</evidence>
<protein>
    <submittedName>
        <fullName evidence="2">Uncharacterized protein</fullName>
    </submittedName>
</protein>